<name>A0A1F8F470_9BACT</name>
<keyword evidence="1" id="KW-0732">Signal</keyword>
<comment type="caution">
    <text evidence="2">The sequence shown here is derived from an EMBL/GenBank/DDBJ whole genome shotgun (WGS) entry which is preliminary data.</text>
</comment>
<accession>A0A1F8F470</accession>
<dbReference type="AlphaFoldDB" id="A0A1F8F470"/>
<dbReference type="EMBL" id="MGJM01000001">
    <property type="protein sequence ID" value="OGN07468.1"/>
    <property type="molecule type" value="Genomic_DNA"/>
</dbReference>
<protein>
    <submittedName>
        <fullName evidence="2">Uncharacterized protein</fullName>
    </submittedName>
</protein>
<reference evidence="2 3" key="1">
    <citation type="journal article" date="2016" name="Nat. Commun.">
        <title>Thousands of microbial genomes shed light on interconnected biogeochemical processes in an aquifer system.</title>
        <authorList>
            <person name="Anantharaman K."/>
            <person name="Brown C.T."/>
            <person name="Hug L.A."/>
            <person name="Sharon I."/>
            <person name="Castelle C.J."/>
            <person name="Probst A.J."/>
            <person name="Thomas B.C."/>
            <person name="Singh A."/>
            <person name="Wilkins M.J."/>
            <person name="Karaoz U."/>
            <person name="Brodie E.L."/>
            <person name="Williams K.H."/>
            <person name="Hubbard S.S."/>
            <person name="Banfield J.F."/>
        </authorList>
    </citation>
    <scope>NUCLEOTIDE SEQUENCE [LARGE SCALE GENOMIC DNA]</scope>
</reference>
<evidence type="ECO:0000256" key="1">
    <source>
        <dbReference type="SAM" id="SignalP"/>
    </source>
</evidence>
<proteinExistence type="predicted"/>
<sequence>MRRITVLIFVASLLGSVSAVSAQSFVGTEVKISESNKPVALIDGWFEATRKVGPEPANSEVDRRQALGAFIWAFSTPGFSEVYAGPVWYPTPNIELSFGVGIENADKPLRMGTAFLYLGAEYTVFSAYENGGSGYWYKVTVTKKVAGRWSAGFHSRRFSPTGPLFEYRPNGRYTIWTAFGPDIEPRERPLKLVVGLNVGLP</sequence>
<gene>
    <name evidence="2" type="ORF">A2669_01995</name>
</gene>
<organism evidence="2 3">
    <name type="scientific">Candidatus Yanofskybacteria bacterium RIFCSPHIGHO2_01_FULL_48_25b</name>
    <dbReference type="NCBI Taxonomy" id="1802672"/>
    <lineage>
        <taxon>Bacteria</taxon>
        <taxon>Candidatus Yanofskyibacteriota</taxon>
    </lineage>
</organism>
<evidence type="ECO:0000313" key="3">
    <source>
        <dbReference type="Proteomes" id="UP000177605"/>
    </source>
</evidence>
<evidence type="ECO:0000313" key="2">
    <source>
        <dbReference type="EMBL" id="OGN07468.1"/>
    </source>
</evidence>
<dbReference type="Proteomes" id="UP000177605">
    <property type="component" value="Unassembled WGS sequence"/>
</dbReference>
<feature type="chain" id="PRO_5009535426" evidence="1">
    <location>
        <begin position="23"/>
        <end position="201"/>
    </location>
</feature>
<feature type="signal peptide" evidence="1">
    <location>
        <begin position="1"/>
        <end position="22"/>
    </location>
</feature>